<dbReference type="InterPro" id="IPR036860">
    <property type="entry name" value="SH2_dom_sf"/>
</dbReference>
<reference evidence="17" key="1">
    <citation type="submission" date="2016-01" db="EMBL/GenBank/DDBJ databases">
        <title>Reference transcriptome for the parasite Schistocephalus solidus: insights into the molecular evolution of parasitism.</title>
        <authorList>
            <person name="Hebert F.O."/>
            <person name="Grambauer S."/>
            <person name="Barber I."/>
            <person name="Landry C.R."/>
            <person name="Aubin-Horth N."/>
        </authorList>
    </citation>
    <scope>NUCLEOTIDE SEQUENCE</scope>
</reference>
<dbReference type="Gene3D" id="3.30.505.10">
    <property type="entry name" value="SH2 domain"/>
    <property type="match status" value="1"/>
</dbReference>
<feature type="domain" description="Protein kinase" evidence="16">
    <location>
        <begin position="230"/>
        <end position="490"/>
    </location>
</feature>
<dbReference type="InterPro" id="IPR008266">
    <property type="entry name" value="Tyr_kinase_AS"/>
</dbReference>
<dbReference type="InterPro" id="IPR017441">
    <property type="entry name" value="Protein_kinase_ATP_BS"/>
</dbReference>
<feature type="domain" description="SH2" evidence="14">
    <location>
        <begin position="118"/>
        <end position="210"/>
    </location>
</feature>
<dbReference type="CDD" id="cd00173">
    <property type="entry name" value="SH2"/>
    <property type="match status" value="1"/>
</dbReference>
<evidence type="ECO:0000256" key="1">
    <source>
        <dbReference type="ARBA" id="ARBA00004308"/>
    </source>
</evidence>
<dbReference type="PANTHER" id="PTHR24418">
    <property type="entry name" value="TYROSINE-PROTEIN KINASE"/>
    <property type="match status" value="1"/>
</dbReference>
<evidence type="ECO:0000256" key="12">
    <source>
        <dbReference type="PROSITE-ProRule" id="PRU10141"/>
    </source>
</evidence>
<dbReference type="GO" id="GO:0048468">
    <property type="term" value="P:cell development"/>
    <property type="evidence" value="ECO:0007669"/>
    <property type="project" value="UniProtKB-ARBA"/>
</dbReference>
<evidence type="ECO:0000256" key="5">
    <source>
        <dbReference type="ARBA" id="ARBA00022777"/>
    </source>
</evidence>
<dbReference type="SUPFAM" id="SSF55550">
    <property type="entry name" value="SH2 domain"/>
    <property type="match status" value="1"/>
</dbReference>
<dbReference type="PROSITE" id="PS50002">
    <property type="entry name" value="SH3"/>
    <property type="match status" value="1"/>
</dbReference>
<dbReference type="FunFam" id="1.10.510.10:FF:001512">
    <property type="entry name" value="Receptor tyrosine-protein kinase erbB-2"/>
    <property type="match status" value="1"/>
</dbReference>
<evidence type="ECO:0000256" key="13">
    <source>
        <dbReference type="RuleBase" id="RU362096"/>
    </source>
</evidence>
<feature type="domain" description="SH3" evidence="15">
    <location>
        <begin position="45"/>
        <end position="109"/>
    </location>
</feature>
<protein>
    <recommendedName>
        <fullName evidence="13">Tyrosine-protein kinase</fullName>
        <ecNumber evidence="13">2.7.10.2</ecNumber>
    </recommendedName>
</protein>
<comment type="subcellular location">
    <subcellularLocation>
        <location evidence="1">Endomembrane system</location>
    </subcellularLocation>
</comment>
<evidence type="ECO:0000259" key="14">
    <source>
        <dbReference type="PROSITE" id="PS50001"/>
    </source>
</evidence>
<dbReference type="SMART" id="SM00252">
    <property type="entry name" value="SH2"/>
    <property type="match status" value="1"/>
</dbReference>
<sequence length="507" mass="58388">MPLLCDCFKKNKDRKDSITIKKEPVIDPPKPRNTNTYNSRINMGQYKAMVLALYDFNSTDPSDLPFKTGDILMLKEEYSEETQGWNFAFNFRTLKTGNIPMNYVTNENYSVACNAWYNISRTEAERKLFLPGVEDGMFILRPSSDLYCLGLSVKSSCDGVLDIKHYKVHFLPTEGKFYIRHDVQFTTLDDLINFYRITELTPSGCLTTPRPKVVPPPFNFEEFKVDRSLVQLKIQLGRGNFGEVYLANMRSVTVAVKTCLPTATTEDFLNEAKNMFLLNHPRLVRFLGYCNEPADEPFYLITEYMKNGSLKDFLSSADRTRINYTKCLQIIHQVCVAMAFLEEVQVVHRDLRAANVLVDKDENVKVADFGLTKILRKNANEDQGNLTFPVRWTAPEAMMPDYVPSLKADVWSFGILAYEVLTYGKTPYEDLQTGEIRPFLMRGNRLQSPTSSGFKCSPELYQIMCSCWIQDPNERPAFKEVEIDLEQQIMQDCGKMYDAELHERRED</sequence>
<evidence type="ECO:0000256" key="4">
    <source>
        <dbReference type="ARBA" id="ARBA00022741"/>
    </source>
</evidence>
<evidence type="ECO:0000256" key="2">
    <source>
        <dbReference type="ARBA" id="ARBA00022443"/>
    </source>
</evidence>
<dbReference type="Pfam" id="PF00017">
    <property type="entry name" value="SH2"/>
    <property type="match status" value="1"/>
</dbReference>
<accession>A0A0X3PWT8</accession>
<keyword evidence="6 12" id="KW-0067">ATP-binding</keyword>
<keyword evidence="10" id="KW-0727">SH2 domain</keyword>
<dbReference type="AlphaFoldDB" id="A0A0X3PWT8"/>
<dbReference type="GO" id="GO:0004715">
    <property type="term" value="F:non-membrane spanning protein tyrosine kinase activity"/>
    <property type="evidence" value="ECO:0007669"/>
    <property type="project" value="UniProtKB-EC"/>
</dbReference>
<dbReference type="GO" id="GO:0050793">
    <property type="term" value="P:regulation of developmental process"/>
    <property type="evidence" value="ECO:0007669"/>
    <property type="project" value="UniProtKB-ARBA"/>
</dbReference>
<dbReference type="GO" id="GO:0005524">
    <property type="term" value="F:ATP binding"/>
    <property type="evidence" value="ECO:0007669"/>
    <property type="project" value="UniProtKB-UniRule"/>
</dbReference>
<dbReference type="GO" id="GO:0012505">
    <property type="term" value="C:endomembrane system"/>
    <property type="evidence" value="ECO:0007669"/>
    <property type="project" value="UniProtKB-SubCell"/>
</dbReference>
<dbReference type="PRINTS" id="PR00109">
    <property type="entry name" value="TYRKINASE"/>
</dbReference>
<dbReference type="EC" id="2.7.10.2" evidence="13"/>
<dbReference type="InterPro" id="IPR011009">
    <property type="entry name" value="Kinase-like_dom_sf"/>
</dbReference>
<evidence type="ECO:0000259" key="15">
    <source>
        <dbReference type="PROSITE" id="PS50002"/>
    </source>
</evidence>
<dbReference type="CDD" id="cd00192">
    <property type="entry name" value="PTKc"/>
    <property type="match status" value="1"/>
</dbReference>
<dbReference type="PROSITE" id="PS00109">
    <property type="entry name" value="PROTEIN_KINASE_TYR"/>
    <property type="match status" value="1"/>
</dbReference>
<evidence type="ECO:0000256" key="11">
    <source>
        <dbReference type="PROSITE-ProRule" id="PRU00192"/>
    </source>
</evidence>
<evidence type="ECO:0000259" key="16">
    <source>
        <dbReference type="PROSITE" id="PS50011"/>
    </source>
</evidence>
<evidence type="ECO:0000256" key="9">
    <source>
        <dbReference type="ARBA" id="ARBA00051245"/>
    </source>
</evidence>
<keyword evidence="4 12" id="KW-0547">Nucleotide-binding</keyword>
<evidence type="ECO:0000256" key="8">
    <source>
        <dbReference type="ARBA" id="ARBA00023137"/>
    </source>
</evidence>
<dbReference type="EMBL" id="GEEE01019278">
    <property type="protein sequence ID" value="JAP43947.1"/>
    <property type="molecule type" value="Transcribed_RNA"/>
</dbReference>
<evidence type="ECO:0000256" key="6">
    <source>
        <dbReference type="ARBA" id="ARBA00022840"/>
    </source>
</evidence>
<dbReference type="SMART" id="SM00219">
    <property type="entry name" value="TyrKc"/>
    <property type="match status" value="1"/>
</dbReference>
<dbReference type="InterPro" id="IPR000719">
    <property type="entry name" value="Prot_kinase_dom"/>
</dbReference>
<dbReference type="InterPro" id="IPR000980">
    <property type="entry name" value="SH2"/>
</dbReference>
<evidence type="ECO:0000256" key="10">
    <source>
        <dbReference type="PROSITE-ProRule" id="PRU00191"/>
    </source>
</evidence>
<dbReference type="Gene3D" id="2.30.30.40">
    <property type="entry name" value="SH3 Domains"/>
    <property type="match status" value="1"/>
</dbReference>
<gene>
    <name evidence="17" type="ORF">TR160833</name>
</gene>
<comment type="catalytic activity">
    <reaction evidence="9 13">
        <text>L-tyrosyl-[protein] + ATP = O-phospho-L-tyrosyl-[protein] + ADP + H(+)</text>
        <dbReference type="Rhea" id="RHEA:10596"/>
        <dbReference type="Rhea" id="RHEA-COMP:10136"/>
        <dbReference type="Rhea" id="RHEA-COMP:20101"/>
        <dbReference type="ChEBI" id="CHEBI:15378"/>
        <dbReference type="ChEBI" id="CHEBI:30616"/>
        <dbReference type="ChEBI" id="CHEBI:46858"/>
        <dbReference type="ChEBI" id="CHEBI:61978"/>
        <dbReference type="ChEBI" id="CHEBI:456216"/>
        <dbReference type="EC" id="2.7.10.2"/>
    </reaction>
</comment>
<dbReference type="InterPro" id="IPR001452">
    <property type="entry name" value="SH3_domain"/>
</dbReference>
<dbReference type="Pfam" id="PF07714">
    <property type="entry name" value="PK_Tyr_Ser-Thr"/>
    <property type="match status" value="1"/>
</dbReference>
<organism evidence="17">
    <name type="scientific">Schistocephalus solidus</name>
    <name type="common">Tapeworm</name>
    <dbReference type="NCBI Taxonomy" id="70667"/>
    <lineage>
        <taxon>Eukaryota</taxon>
        <taxon>Metazoa</taxon>
        <taxon>Spiralia</taxon>
        <taxon>Lophotrochozoa</taxon>
        <taxon>Platyhelminthes</taxon>
        <taxon>Cestoda</taxon>
        <taxon>Eucestoda</taxon>
        <taxon>Diphyllobothriidea</taxon>
        <taxon>Diphyllobothriidae</taxon>
        <taxon>Schistocephalus</taxon>
    </lineage>
</organism>
<dbReference type="PROSITE" id="PS00107">
    <property type="entry name" value="PROTEIN_KINASE_ATP"/>
    <property type="match status" value="1"/>
</dbReference>
<dbReference type="PROSITE" id="PS50011">
    <property type="entry name" value="PROTEIN_KINASE_DOM"/>
    <property type="match status" value="1"/>
</dbReference>
<dbReference type="Gene3D" id="1.10.510.10">
    <property type="entry name" value="Transferase(Phosphotransferase) domain 1"/>
    <property type="match status" value="1"/>
</dbReference>
<dbReference type="InterPro" id="IPR050198">
    <property type="entry name" value="Non-receptor_tyrosine_kinases"/>
</dbReference>
<dbReference type="InterPro" id="IPR036028">
    <property type="entry name" value="SH3-like_dom_sf"/>
</dbReference>
<keyword evidence="3 13" id="KW-0808">Transferase</keyword>
<keyword evidence="7" id="KW-0472">Membrane</keyword>
<evidence type="ECO:0000313" key="17">
    <source>
        <dbReference type="EMBL" id="JAP54557.1"/>
    </source>
</evidence>
<feature type="binding site" evidence="12">
    <location>
        <position position="257"/>
    </location>
    <ligand>
        <name>ATP</name>
        <dbReference type="ChEBI" id="CHEBI:30616"/>
    </ligand>
</feature>
<dbReference type="GO" id="GO:0030182">
    <property type="term" value="P:neuron differentiation"/>
    <property type="evidence" value="ECO:0007669"/>
    <property type="project" value="UniProtKB-ARBA"/>
</dbReference>
<dbReference type="PRINTS" id="PR00452">
    <property type="entry name" value="SH3DOMAIN"/>
</dbReference>
<dbReference type="PROSITE" id="PS50001">
    <property type="entry name" value="SH2"/>
    <property type="match status" value="1"/>
</dbReference>
<dbReference type="InterPro" id="IPR020635">
    <property type="entry name" value="Tyr_kinase_cat_dom"/>
</dbReference>
<dbReference type="EMBL" id="GEEE01008668">
    <property type="protein sequence ID" value="JAP54557.1"/>
    <property type="molecule type" value="Transcribed_RNA"/>
</dbReference>
<name>A0A0X3PWT8_SCHSO</name>
<evidence type="ECO:0000256" key="3">
    <source>
        <dbReference type="ARBA" id="ARBA00022679"/>
    </source>
</evidence>
<dbReference type="InterPro" id="IPR001245">
    <property type="entry name" value="Ser-Thr/Tyr_kinase_cat_dom"/>
</dbReference>
<keyword evidence="2 11" id="KW-0728">SH3 domain</keyword>
<evidence type="ECO:0000256" key="7">
    <source>
        <dbReference type="ARBA" id="ARBA00023136"/>
    </source>
</evidence>
<keyword evidence="5 13" id="KW-0418">Kinase</keyword>
<proteinExistence type="inferred from homology"/>
<comment type="similarity">
    <text evidence="13">Belongs to the protein kinase superfamily. Tyr protein kinase family.</text>
</comment>
<keyword evidence="8 13" id="KW-0829">Tyrosine-protein kinase</keyword>
<dbReference type="SUPFAM" id="SSF50044">
    <property type="entry name" value="SH3-domain"/>
    <property type="match status" value="1"/>
</dbReference>
<dbReference type="SUPFAM" id="SSF56112">
    <property type="entry name" value="Protein kinase-like (PK-like)"/>
    <property type="match status" value="1"/>
</dbReference>
<dbReference type="Pfam" id="PF00018">
    <property type="entry name" value="SH3_1"/>
    <property type="match status" value="1"/>
</dbReference>
<dbReference type="SMART" id="SM00326">
    <property type="entry name" value="SH3"/>
    <property type="match status" value="1"/>
</dbReference>